<feature type="region of interest" description="Disordered" evidence="2">
    <location>
        <begin position="166"/>
        <end position="260"/>
    </location>
</feature>
<feature type="compositionally biased region" description="Basic and acidic residues" evidence="2">
    <location>
        <begin position="801"/>
        <end position="813"/>
    </location>
</feature>
<feature type="compositionally biased region" description="Basic and acidic residues" evidence="2">
    <location>
        <begin position="31"/>
        <end position="46"/>
    </location>
</feature>
<feature type="region of interest" description="Disordered" evidence="2">
    <location>
        <begin position="784"/>
        <end position="813"/>
    </location>
</feature>
<evidence type="ECO:0000256" key="2">
    <source>
        <dbReference type="SAM" id="MobiDB-lite"/>
    </source>
</evidence>
<feature type="compositionally biased region" description="Basic and acidic residues" evidence="2">
    <location>
        <begin position="219"/>
        <end position="231"/>
    </location>
</feature>
<evidence type="ECO:0000313" key="3">
    <source>
        <dbReference type="EMBL" id="KAK3277432.1"/>
    </source>
</evidence>
<sequence length="897" mass="100248">TESLLVTSKEEARRTQSELQVSLQENQRSQRALEEAQKSAGAREAELEAAIAEKEADLREGRDMLGSTKQELEASLQRSREELGASQQAAETREAELQAAVERSQAALVTREQHLTEAEEELDRRLRESSATMAVCGEESSLHLALLEATKEQLMELQNALIATQQDLSESRRQEESLKRQLTLSRDSAAEDVTGRTAMKTQEEAPDAKLQSGGEDGETTLHKQDAERMASETEVGTSSSREMPMAADAPDRSLGGGRESTTRELVRVNQKLKMAVEEYAALLRRELELQASVVSLESLLVAAKQEASAHQNEMEYCLQDAEEVQREVLSAAGEAEAVNLKAKLESHLASLTRQEALALSSASKEAALENELQGSEEALAAGKEGVARRSSHLQAVAVEWQTRLEVIFEQTRTLLEASKEEALRTQSKLHRCLQENRAAQGSLAAAQGLVAGAHKTVMDQMAELEMMREEREMAVEGDEPASRELEYRMLQMQDALRTSQKAAEEAIQEEAEQQATVKRTQVALVSSQEKDSKAWAEARWRLQTAERTLRDQEAEVRALVEEPCAKDAFIHPEGGSYQKVAEKIQPILADPLQVTHELLDVNEQHIRAFKAALELVQRRQAEQPEEQLESSEAEARSAELQEVRRRGEEREAELQRVIEQLKSERVAEQKAQTQQRESEEIRQAWRIAELARMESEFELARQEATRTPTIELEKQMEELTKMRQLVQQTKEQAAADKVASRWLARSLAKEEEARKKKEEELNNTTVLTSNMLISNWKPTRWKEAAQAALQGPRSADMPQAEDTRDSSSKVTSDLEHLRRLSLTFKPTSQQPGGIHVNTNAMFSDKPGNEEDTAVEENGVQPGLVLTRDYGQIKLAIYHTGTDASVANVADLQQFVVH</sequence>
<accession>A0AAE0GG35</accession>
<feature type="compositionally biased region" description="Acidic residues" evidence="2">
    <location>
        <begin position="623"/>
        <end position="632"/>
    </location>
</feature>
<reference evidence="3 4" key="1">
    <citation type="journal article" date="2015" name="Genome Biol. Evol.">
        <title>Comparative Genomics of a Bacterivorous Green Alga Reveals Evolutionary Causalities and Consequences of Phago-Mixotrophic Mode of Nutrition.</title>
        <authorList>
            <person name="Burns J.A."/>
            <person name="Paasch A."/>
            <person name="Narechania A."/>
            <person name="Kim E."/>
        </authorList>
    </citation>
    <scope>NUCLEOTIDE SEQUENCE [LARGE SCALE GENOMIC DNA]</scope>
    <source>
        <strain evidence="3 4">PLY_AMNH</strain>
    </source>
</reference>
<evidence type="ECO:0000313" key="4">
    <source>
        <dbReference type="Proteomes" id="UP001190700"/>
    </source>
</evidence>
<feature type="compositionally biased region" description="Basic and acidic residues" evidence="2">
    <location>
        <begin position="633"/>
        <end position="646"/>
    </location>
</feature>
<keyword evidence="4" id="KW-1185">Reference proteome</keyword>
<keyword evidence="1" id="KW-0175">Coiled coil</keyword>
<feature type="compositionally biased region" description="Polar residues" evidence="2">
    <location>
        <begin position="17"/>
        <end position="30"/>
    </location>
</feature>
<comment type="caution">
    <text evidence="3">The sequence shown here is derived from an EMBL/GenBank/DDBJ whole genome shotgun (WGS) entry which is preliminary data.</text>
</comment>
<feature type="region of interest" description="Disordered" evidence="2">
    <location>
        <begin position="1"/>
        <end position="46"/>
    </location>
</feature>
<feature type="non-terminal residue" evidence="3">
    <location>
        <position position="1"/>
    </location>
</feature>
<gene>
    <name evidence="3" type="ORF">CYMTET_14558</name>
</gene>
<feature type="compositionally biased region" description="Basic and acidic residues" evidence="2">
    <location>
        <begin position="169"/>
        <end position="179"/>
    </location>
</feature>
<name>A0AAE0GG35_9CHLO</name>
<feature type="coiled-coil region" evidence="1">
    <location>
        <begin position="709"/>
        <end position="767"/>
    </location>
</feature>
<feature type="region of interest" description="Disordered" evidence="2">
    <location>
        <begin position="58"/>
        <end position="91"/>
    </location>
</feature>
<organism evidence="3 4">
    <name type="scientific">Cymbomonas tetramitiformis</name>
    <dbReference type="NCBI Taxonomy" id="36881"/>
    <lineage>
        <taxon>Eukaryota</taxon>
        <taxon>Viridiplantae</taxon>
        <taxon>Chlorophyta</taxon>
        <taxon>Pyramimonadophyceae</taxon>
        <taxon>Pyramimonadales</taxon>
        <taxon>Pyramimonadaceae</taxon>
        <taxon>Cymbomonas</taxon>
    </lineage>
</organism>
<feature type="region of interest" description="Disordered" evidence="2">
    <location>
        <begin position="623"/>
        <end position="646"/>
    </location>
</feature>
<evidence type="ECO:0000256" key="1">
    <source>
        <dbReference type="SAM" id="Coils"/>
    </source>
</evidence>
<proteinExistence type="predicted"/>
<dbReference type="Proteomes" id="UP001190700">
    <property type="component" value="Unassembled WGS sequence"/>
</dbReference>
<protein>
    <submittedName>
        <fullName evidence="3">Uncharacterized protein</fullName>
    </submittedName>
</protein>
<dbReference type="EMBL" id="LGRX02006112">
    <property type="protein sequence ID" value="KAK3277432.1"/>
    <property type="molecule type" value="Genomic_DNA"/>
</dbReference>
<dbReference type="AlphaFoldDB" id="A0AAE0GG35"/>